<evidence type="ECO:0000259" key="8">
    <source>
        <dbReference type="Pfam" id="PF01432"/>
    </source>
</evidence>
<dbReference type="PANTHER" id="PTHR43660:SF1">
    <property type="entry name" value="DIPEPTIDYL CARBOXYPEPTIDASE"/>
    <property type="match status" value="1"/>
</dbReference>
<dbReference type="SUPFAM" id="SSF55486">
    <property type="entry name" value="Metalloproteases ('zincins'), catalytic domain"/>
    <property type="match status" value="1"/>
</dbReference>
<proteinExistence type="inferred from homology"/>
<keyword evidence="4 7" id="KW-0378">Hydrolase</keyword>
<keyword evidence="2 7" id="KW-0645">Protease</keyword>
<dbReference type="InterPro" id="IPR045090">
    <property type="entry name" value="Pept_M3A_M3B"/>
</dbReference>
<keyword evidence="10" id="KW-1185">Reference proteome</keyword>
<dbReference type="RefSeq" id="WP_220564012.1">
    <property type="nucleotide sequence ID" value="NZ_CP074133.1"/>
</dbReference>
<keyword evidence="6 7" id="KW-0482">Metalloprotease</keyword>
<feature type="domain" description="Peptidase M3A/M3B catalytic" evidence="8">
    <location>
        <begin position="218"/>
        <end position="655"/>
    </location>
</feature>
<evidence type="ECO:0000256" key="3">
    <source>
        <dbReference type="ARBA" id="ARBA00022723"/>
    </source>
</evidence>
<dbReference type="InterPro" id="IPR024077">
    <property type="entry name" value="Neurolysin/TOP_dom2"/>
</dbReference>
<dbReference type="Proteomes" id="UP000676079">
    <property type="component" value="Chromosome"/>
</dbReference>
<dbReference type="Pfam" id="PF01432">
    <property type="entry name" value="Peptidase_M3"/>
    <property type="match status" value="1"/>
</dbReference>
<dbReference type="InterPro" id="IPR024079">
    <property type="entry name" value="MetalloPept_cat_dom_sf"/>
</dbReference>
<keyword evidence="3 7" id="KW-0479">Metal-binding</keyword>
<dbReference type="InterPro" id="IPR034005">
    <property type="entry name" value="M3A_DCP"/>
</dbReference>
<evidence type="ECO:0000256" key="6">
    <source>
        <dbReference type="ARBA" id="ARBA00023049"/>
    </source>
</evidence>
<evidence type="ECO:0000256" key="1">
    <source>
        <dbReference type="ARBA" id="ARBA00006040"/>
    </source>
</evidence>
<evidence type="ECO:0000256" key="2">
    <source>
        <dbReference type="ARBA" id="ARBA00022670"/>
    </source>
</evidence>
<dbReference type="InterPro" id="IPR001567">
    <property type="entry name" value="Pept_M3A_M3B_dom"/>
</dbReference>
<dbReference type="Gene3D" id="1.10.1370.10">
    <property type="entry name" value="Neurolysin, domain 3"/>
    <property type="match status" value="1"/>
</dbReference>
<sequence length="657" mass="73705">MTETENPFFEPSGLPYGLPDFANIREEHFVPAFERGMAEQLAEIEVIKNDPAPATFENTLVALERSGAILRRVSNVFFTFTSSDASDRVQEIETEMMPRLSAHADAITLDRALWERIEQVTAEGPEDEALLERYRTDFVKAGARLDGDAQERLREINGELARLSTEFGQNGVTAATESALVVTDAAELDGLDGDRVAAAAREDGTYALPLHNTTLHPLMARLTDRSVRERLFRLSVDRAPENTEIAARMAVLRAERAALLGYADHASHKVADQTSKTPEAVEERLGAMVEPAVRNVLRQTEELAELAGHPIEPWDWPFYAEQVRRDRYEVDEAALRPYFELDRVYTDGVFHAATALYGITFAERADLSGYHPDVRVWEVFDTDGSGMGLFLLDPYARPTKQGGAWMHNLVEQSELLGQKPVVVNNLNITKPGSGPTLLTPDEVNTAFHEFGHALHGLLSAVRYPRLEGTEVPRDFVEFPSQVNEMWANHPQILANYARHHETGEPVPAELIEKLAAAERYDQGFATVEYLAAALLDWSWHRIAPGQEVDPGTFEAQALERWGLALDLVRPRYRTAYLQHCFAGDYHAGYYSYVWSEVLDADSVEWFNENGGLTRENGDRFRRYVLSVGGSVDPMRATAEFLGREPRLEPLLRRRGLA</sequence>
<evidence type="ECO:0000256" key="5">
    <source>
        <dbReference type="ARBA" id="ARBA00022833"/>
    </source>
</evidence>
<dbReference type="Gene3D" id="1.10.1370.40">
    <property type="match status" value="1"/>
</dbReference>
<evidence type="ECO:0000313" key="9">
    <source>
        <dbReference type="EMBL" id="QUX22800.1"/>
    </source>
</evidence>
<reference evidence="9 10" key="1">
    <citation type="submission" date="2021-05" db="EMBL/GenBank/DDBJ databases">
        <title>Direct Submission.</title>
        <authorList>
            <person name="Li K."/>
            <person name="Gao J."/>
        </authorList>
    </citation>
    <scope>NUCLEOTIDE SEQUENCE [LARGE SCALE GENOMIC DNA]</scope>
    <source>
        <strain evidence="9 10">Mg02</strain>
    </source>
</reference>
<dbReference type="PANTHER" id="PTHR43660">
    <property type="entry name" value="DIPEPTIDYL CARBOXYPEPTIDASE"/>
    <property type="match status" value="1"/>
</dbReference>
<evidence type="ECO:0000313" key="10">
    <source>
        <dbReference type="Proteomes" id="UP000676079"/>
    </source>
</evidence>
<dbReference type="EMBL" id="CP074133">
    <property type="protein sequence ID" value="QUX22800.1"/>
    <property type="molecule type" value="Genomic_DNA"/>
</dbReference>
<dbReference type="Gene3D" id="3.40.390.10">
    <property type="entry name" value="Collagenase (Catalytic Domain)"/>
    <property type="match status" value="1"/>
</dbReference>
<protein>
    <submittedName>
        <fullName evidence="9">M3 family metallopeptidase</fullName>
    </submittedName>
</protein>
<name>A0ABX8BKP6_9ACTN</name>
<accession>A0ABX8BKP6</accession>
<organism evidence="9 10">
    <name type="scientific">Nocardiopsis changdeensis</name>
    <dbReference type="NCBI Taxonomy" id="2831969"/>
    <lineage>
        <taxon>Bacteria</taxon>
        <taxon>Bacillati</taxon>
        <taxon>Actinomycetota</taxon>
        <taxon>Actinomycetes</taxon>
        <taxon>Streptosporangiales</taxon>
        <taxon>Nocardiopsidaceae</taxon>
        <taxon>Nocardiopsis</taxon>
    </lineage>
</organism>
<evidence type="ECO:0000256" key="7">
    <source>
        <dbReference type="RuleBase" id="RU003435"/>
    </source>
</evidence>
<gene>
    <name evidence="9" type="ORF">KGD84_31775</name>
</gene>
<dbReference type="CDD" id="cd06456">
    <property type="entry name" value="M3A_DCP"/>
    <property type="match status" value="1"/>
</dbReference>
<comment type="cofactor">
    <cofactor evidence="7">
        <name>Zn(2+)</name>
        <dbReference type="ChEBI" id="CHEBI:29105"/>
    </cofactor>
    <text evidence="7">Binds 1 zinc ion.</text>
</comment>
<evidence type="ECO:0000256" key="4">
    <source>
        <dbReference type="ARBA" id="ARBA00022801"/>
    </source>
</evidence>
<keyword evidence="5 7" id="KW-0862">Zinc</keyword>
<comment type="similarity">
    <text evidence="1 7">Belongs to the peptidase M3 family.</text>
</comment>